<dbReference type="NCBIfam" id="TIGR03723">
    <property type="entry name" value="T6A_TsaD_YgjD"/>
    <property type="match status" value="1"/>
</dbReference>
<keyword evidence="11" id="KW-1185">Reference proteome</keyword>
<comment type="function">
    <text evidence="7">Required for the formation of a threonylcarbamoyl group on adenosine at position 37 (t(6)A37) in mitochondrial tRNAs that read codons beginning with adenine. Probably involved in the transfer of the threonylcarbamoyl moiety of threonylcarbamoyl-AMP (TC-AMP) to the N6 group of A37. Involved in mitochondrial genome maintenance.</text>
</comment>
<dbReference type="InterPro" id="IPR017861">
    <property type="entry name" value="KAE1/TsaD"/>
</dbReference>
<proteinExistence type="inferred from homology"/>
<comment type="similarity">
    <text evidence="7">Belongs to the KAE1 / TsaD family.</text>
</comment>
<dbReference type="InterPro" id="IPR000905">
    <property type="entry name" value="Gcp-like_dom"/>
</dbReference>
<keyword evidence="7" id="KW-0496">Mitochondrion</keyword>
<feature type="region of interest" description="Disordered" evidence="8">
    <location>
        <begin position="33"/>
        <end position="68"/>
    </location>
</feature>
<gene>
    <name evidence="10" type="ORF">ACHAWO_012232</name>
</gene>
<evidence type="ECO:0000256" key="7">
    <source>
        <dbReference type="HAMAP-Rule" id="MF_03179"/>
    </source>
</evidence>
<keyword evidence="2 7" id="KW-0808">Transferase</keyword>
<dbReference type="SUPFAM" id="SSF53067">
    <property type="entry name" value="Actin-like ATPase domain"/>
    <property type="match status" value="1"/>
</dbReference>
<keyword evidence="4 7" id="KW-0479">Metal-binding</keyword>
<feature type="compositionally biased region" description="Polar residues" evidence="8">
    <location>
        <begin position="33"/>
        <end position="58"/>
    </location>
</feature>
<organism evidence="10 11">
    <name type="scientific">Cyclotella atomus</name>
    <dbReference type="NCBI Taxonomy" id="382360"/>
    <lineage>
        <taxon>Eukaryota</taxon>
        <taxon>Sar</taxon>
        <taxon>Stramenopiles</taxon>
        <taxon>Ochrophyta</taxon>
        <taxon>Bacillariophyta</taxon>
        <taxon>Coscinodiscophyceae</taxon>
        <taxon>Thalassiosirophycidae</taxon>
        <taxon>Stephanodiscales</taxon>
        <taxon>Stephanodiscaceae</taxon>
        <taxon>Cyclotella</taxon>
    </lineage>
</organism>
<dbReference type="NCBIfam" id="TIGR00329">
    <property type="entry name" value="gcp_kae1"/>
    <property type="match status" value="1"/>
</dbReference>
<comment type="subunit">
    <text evidence="7">Homodimer.</text>
</comment>
<comment type="subcellular location">
    <subcellularLocation>
        <location evidence="7">Mitochondrion</location>
    </subcellularLocation>
</comment>
<comment type="cofactor">
    <cofactor evidence="7">
        <name>a divalent metal cation</name>
        <dbReference type="ChEBI" id="CHEBI:60240"/>
    </cofactor>
    <text evidence="7">Binds 1 divalent metal cation per subunit.</text>
</comment>
<dbReference type="InterPro" id="IPR043129">
    <property type="entry name" value="ATPase_NBD"/>
</dbReference>
<dbReference type="CDD" id="cd24134">
    <property type="entry name" value="ASKHA_NBD_OSGEPL1_QRI7_euk"/>
    <property type="match status" value="1"/>
</dbReference>
<dbReference type="FunFam" id="3.30.420.40:FF:000012">
    <property type="entry name" value="tRNA N6-adenosine threonylcarbamoyltransferase"/>
    <property type="match status" value="1"/>
</dbReference>
<feature type="domain" description="Gcp-like" evidence="9">
    <location>
        <begin position="135"/>
        <end position="453"/>
    </location>
</feature>
<dbReference type="GO" id="GO:0002949">
    <property type="term" value="P:tRNA threonylcarbamoyladenosine modification"/>
    <property type="evidence" value="ECO:0007669"/>
    <property type="project" value="UniProtKB-UniRule"/>
</dbReference>
<reference evidence="10 11" key="1">
    <citation type="submission" date="2024-10" db="EMBL/GenBank/DDBJ databases">
        <title>Updated reference genomes for cyclostephanoid diatoms.</title>
        <authorList>
            <person name="Roberts W.R."/>
            <person name="Alverson A.J."/>
        </authorList>
    </citation>
    <scope>NUCLEOTIDE SEQUENCE [LARGE SCALE GENOMIC DNA]</scope>
    <source>
        <strain evidence="10 11">AJA010-31</strain>
    </source>
</reference>
<accession>A0ABD3N0H1</accession>
<dbReference type="GO" id="GO:0005739">
    <property type="term" value="C:mitochondrion"/>
    <property type="evidence" value="ECO:0007669"/>
    <property type="project" value="UniProtKB-SubCell"/>
</dbReference>
<evidence type="ECO:0000313" key="11">
    <source>
        <dbReference type="Proteomes" id="UP001530400"/>
    </source>
</evidence>
<dbReference type="InterPro" id="IPR022450">
    <property type="entry name" value="TsaD"/>
</dbReference>
<dbReference type="PRINTS" id="PR00789">
    <property type="entry name" value="OSIALOPTASE"/>
</dbReference>
<evidence type="ECO:0000259" key="9">
    <source>
        <dbReference type="Pfam" id="PF00814"/>
    </source>
</evidence>
<dbReference type="Pfam" id="PF00814">
    <property type="entry name" value="TsaD"/>
    <property type="match status" value="1"/>
</dbReference>
<name>A0ABD3N0H1_9STRA</name>
<evidence type="ECO:0000256" key="4">
    <source>
        <dbReference type="ARBA" id="ARBA00022723"/>
    </source>
</evidence>
<dbReference type="EMBL" id="JALLPJ020001388">
    <property type="protein sequence ID" value="KAL3766230.1"/>
    <property type="molecule type" value="Genomic_DNA"/>
</dbReference>
<keyword evidence="3 7" id="KW-0819">tRNA processing</keyword>
<evidence type="ECO:0000313" key="10">
    <source>
        <dbReference type="EMBL" id="KAL3766230.1"/>
    </source>
</evidence>
<dbReference type="EC" id="2.3.1.234" evidence="1"/>
<evidence type="ECO:0000256" key="5">
    <source>
        <dbReference type="ARBA" id="ARBA00023315"/>
    </source>
</evidence>
<dbReference type="AlphaFoldDB" id="A0ABD3N0H1"/>
<evidence type="ECO:0000256" key="2">
    <source>
        <dbReference type="ARBA" id="ARBA00022679"/>
    </source>
</evidence>
<dbReference type="GO" id="GO:0046872">
    <property type="term" value="F:metal ion binding"/>
    <property type="evidence" value="ECO:0007669"/>
    <property type="project" value="UniProtKB-KW"/>
</dbReference>
<dbReference type="HAMAP" id="MF_01445">
    <property type="entry name" value="TsaD"/>
    <property type="match status" value="1"/>
</dbReference>
<keyword evidence="5 7" id="KW-0012">Acyltransferase</keyword>
<evidence type="ECO:0000256" key="3">
    <source>
        <dbReference type="ARBA" id="ARBA00022694"/>
    </source>
</evidence>
<dbReference type="Gene3D" id="3.30.420.40">
    <property type="match status" value="2"/>
</dbReference>
<dbReference type="GO" id="GO:0061711">
    <property type="term" value="F:tRNA N(6)-L-threonylcarbamoyladenine synthase activity"/>
    <property type="evidence" value="ECO:0007669"/>
    <property type="project" value="UniProtKB-EC"/>
</dbReference>
<evidence type="ECO:0000256" key="1">
    <source>
        <dbReference type="ARBA" id="ARBA00012156"/>
    </source>
</evidence>
<dbReference type="PANTHER" id="PTHR11735:SF6">
    <property type="entry name" value="TRNA N6-ADENOSINE THREONYLCARBAMOYLTRANSFERASE, MITOCHONDRIAL"/>
    <property type="match status" value="1"/>
</dbReference>
<dbReference type="Proteomes" id="UP001530400">
    <property type="component" value="Unassembled WGS sequence"/>
</dbReference>
<dbReference type="PANTHER" id="PTHR11735">
    <property type="entry name" value="TRNA N6-ADENOSINE THREONYLCARBAMOYLTRANSFERASE"/>
    <property type="match status" value="1"/>
</dbReference>
<comment type="catalytic activity">
    <reaction evidence="6 7">
        <text>L-threonylcarbamoyladenylate + adenosine(37) in tRNA = N(6)-L-threonylcarbamoyladenosine(37) in tRNA + AMP + H(+)</text>
        <dbReference type="Rhea" id="RHEA:37059"/>
        <dbReference type="Rhea" id="RHEA-COMP:10162"/>
        <dbReference type="Rhea" id="RHEA-COMP:10163"/>
        <dbReference type="ChEBI" id="CHEBI:15378"/>
        <dbReference type="ChEBI" id="CHEBI:73682"/>
        <dbReference type="ChEBI" id="CHEBI:74411"/>
        <dbReference type="ChEBI" id="CHEBI:74418"/>
        <dbReference type="ChEBI" id="CHEBI:456215"/>
        <dbReference type="EC" id="2.3.1.234"/>
    </reaction>
</comment>
<protein>
    <recommendedName>
        <fullName evidence="1">N(6)-L-threonylcarbamoyladenine synthase</fullName>
        <ecNumber evidence="1">2.3.1.234</ecNumber>
    </recommendedName>
</protein>
<comment type="caution">
    <text evidence="10">The sequence shown here is derived from an EMBL/GenBank/DDBJ whole genome shotgun (WGS) entry which is preliminary data.</text>
</comment>
<evidence type="ECO:0000256" key="6">
    <source>
        <dbReference type="ARBA" id="ARBA00048117"/>
    </source>
</evidence>
<evidence type="ECO:0000256" key="8">
    <source>
        <dbReference type="SAM" id="MobiDB-lite"/>
    </source>
</evidence>
<sequence>MSPLKMTISLFICTTCARWSTRPHPSFTVHSFSPATHSLPSARRQSSTSLPSAINGTPLSKKEAGREKRKKFIGMAKAVDRGQYTHTYNPLKEGGLFVAKSGVPRQIEEGKLFTVLGIESSCDDTGAAILRSDGTILGESLASQHSIHQPWGGVVPSLAKSAHEDNIDNVIQTALSNANMKIEEVDAIGVTVGPGLEICLRVGCERAKDLALRYNKPFVGIHHLEAHILMARISPEKYNNTSIPSDKSMSRAMEFPFLALLVSGGHCQIMKAHGIGQYSIIGGTLDDSLGEAFDKTARLLGLPVGGGGGPAIEKLARTGDPTSIALPIPLQKRKDCDFSYAGLKTAVRLASEKLCIERDVESAEQLSENDKANIAASFQHTAFRHLEIRLNRAMVIVSKEDERISTLAVVGGVAANNELRSRLEKLCLDRNDPWKLCVPPPRLCTDQGAMSAWAAVERLLVGSSDSAEGQEVFARYPFVDMDSST</sequence>